<gene>
    <name evidence="1" type="ORF">ACI1P1_06470</name>
</gene>
<dbReference type="Proteomes" id="UP001631969">
    <property type="component" value="Unassembled WGS sequence"/>
</dbReference>
<protein>
    <submittedName>
        <fullName evidence="1">Uncharacterized protein</fullName>
    </submittedName>
</protein>
<evidence type="ECO:0000313" key="2">
    <source>
        <dbReference type="Proteomes" id="UP001631969"/>
    </source>
</evidence>
<reference evidence="1" key="1">
    <citation type="submission" date="2024-12" db="EMBL/GenBank/DDBJ databases">
        <authorList>
            <person name="Wu N."/>
        </authorList>
    </citation>
    <scope>NUCLEOTIDE SEQUENCE</scope>
    <source>
        <strain evidence="1">P15</strain>
    </source>
</reference>
<keyword evidence="2" id="KW-1185">Reference proteome</keyword>
<name>A0ACC7NTD6_9BACL</name>
<dbReference type="EMBL" id="JBJURJ010000003">
    <property type="protein sequence ID" value="MFM9327948.1"/>
    <property type="molecule type" value="Genomic_DNA"/>
</dbReference>
<proteinExistence type="predicted"/>
<accession>A0ACC7NTD6</accession>
<evidence type="ECO:0000313" key="1">
    <source>
        <dbReference type="EMBL" id="MFM9327948.1"/>
    </source>
</evidence>
<organism evidence="1 2">
    <name type="scientific">Paenibacillus mesotrionivorans</name>
    <dbReference type="NCBI Taxonomy" id="3160968"/>
    <lineage>
        <taxon>Bacteria</taxon>
        <taxon>Bacillati</taxon>
        <taxon>Bacillota</taxon>
        <taxon>Bacilli</taxon>
        <taxon>Bacillales</taxon>
        <taxon>Paenibacillaceae</taxon>
        <taxon>Paenibacillus</taxon>
    </lineage>
</organism>
<comment type="caution">
    <text evidence="1">The sequence shown here is derived from an EMBL/GenBank/DDBJ whole genome shotgun (WGS) entry which is preliminary data.</text>
</comment>
<sequence>MYMNEPAVQLIAMLGQPYHPKLVQALLQPYGVKRMPAPSSYFNDDIIWCVKASIRMDIYRAPKLNELTGLEYTNSGEWIIGAVHFLAPGSDDRIKTPYPGILPEGITMSSAPEEPIAAYGPPQLDEECEWPGFTGRIIAWRKPGINIALEYADQGEDRVLRSYTACLIGCIGAWRNDNPEVFAP</sequence>